<dbReference type="EMBL" id="MVBM01000005">
    <property type="protein sequence ID" value="OOK71750.1"/>
    <property type="molecule type" value="Genomic_DNA"/>
</dbReference>
<name>A0A1V3WCT0_MYCKA</name>
<feature type="chain" id="PRO_5010667431" evidence="2">
    <location>
        <begin position="47"/>
        <end position="89"/>
    </location>
</feature>
<evidence type="ECO:0000256" key="2">
    <source>
        <dbReference type="SAM" id="SignalP"/>
    </source>
</evidence>
<dbReference type="Proteomes" id="UP000189229">
    <property type="component" value="Unassembled WGS sequence"/>
</dbReference>
<reference evidence="5 6" key="1">
    <citation type="submission" date="2017-02" db="EMBL/GenBank/DDBJ databases">
        <title>Complete genome sequences of Mycobacterium kansasii strains isolated from rhesus macaques.</title>
        <authorList>
            <person name="Panda A."/>
            <person name="Nagaraj S."/>
            <person name="Zhao X."/>
            <person name="Tettelin H."/>
            <person name="Detolla L.J."/>
        </authorList>
    </citation>
    <scope>NUCLEOTIDE SEQUENCE [LARGE SCALE GENOMIC DNA]</scope>
    <source>
        <strain evidence="3 5">11-3469</strain>
        <strain evidence="4 6">11-3813</strain>
    </source>
</reference>
<evidence type="ECO:0000313" key="4">
    <source>
        <dbReference type="EMBL" id="OOK71750.1"/>
    </source>
</evidence>
<evidence type="ECO:0000313" key="6">
    <source>
        <dbReference type="Proteomes" id="UP000189229"/>
    </source>
</evidence>
<comment type="caution">
    <text evidence="3">The sequence shown here is derived from an EMBL/GenBank/DDBJ whole genome shotgun (WGS) entry which is preliminary data.</text>
</comment>
<accession>A0A1V3WCT0</accession>
<keyword evidence="2" id="KW-0732">Signal</keyword>
<feature type="signal peptide" evidence="2">
    <location>
        <begin position="1"/>
        <end position="46"/>
    </location>
</feature>
<dbReference type="EMBL" id="MVBN01000014">
    <property type="protein sequence ID" value="OOK64071.1"/>
    <property type="molecule type" value="Genomic_DNA"/>
</dbReference>
<protein>
    <submittedName>
        <fullName evidence="3">Uncharacterized protein</fullName>
    </submittedName>
</protein>
<evidence type="ECO:0000313" key="3">
    <source>
        <dbReference type="EMBL" id="OOK64071.1"/>
    </source>
</evidence>
<feature type="region of interest" description="Disordered" evidence="1">
    <location>
        <begin position="49"/>
        <end position="75"/>
    </location>
</feature>
<dbReference type="Proteomes" id="UP000188532">
    <property type="component" value="Unassembled WGS sequence"/>
</dbReference>
<evidence type="ECO:0000313" key="5">
    <source>
        <dbReference type="Proteomes" id="UP000188532"/>
    </source>
</evidence>
<proteinExistence type="predicted"/>
<evidence type="ECO:0000256" key="1">
    <source>
        <dbReference type="SAM" id="MobiDB-lite"/>
    </source>
</evidence>
<dbReference type="STRING" id="1768.B1T50_04320"/>
<sequence>MKTQRCDRRRIAVYVPKENVQMITKLLISAAIAVGAAIGVAAPAMADEPTAPVTTCNCDQPVDKPPAPSPQQMNQSIREALASLEAGEG</sequence>
<dbReference type="RefSeq" id="WP_142393115.1">
    <property type="nucleotide sequence ID" value="NZ_PQOV01000084.1"/>
</dbReference>
<gene>
    <name evidence="3" type="ORF">BZL29_8374</name>
    <name evidence="4" type="ORF">BZL30_5335</name>
</gene>
<organism evidence="3 5">
    <name type="scientific">Mycobacterium kansasii</name>
    <dbReference type="NCBI Taxonomy" id="1768"/>
    <lineage>
        <taxon>Bacteria</taxon>
        <taxon>Bacillati</taxon>
        <taxon>Actinomycetota</taxon>
        <taxon>Actinomycetes</taxon>
        <taxon>Mycobacteriales</taxon>
        <taxon>Mycobacteriaceae</taxon>
        <taxon>Mycobacterium</taxon>
    </lineage>
</organism>
<dbReference type="AlphaFoldDB" id="A0A1V3WCT0"/>